<feature type="compositionally biased region" description="Low complexity" evidence="5">
    <location>
        <begin position="587"/>
        <end position="607"/>
    </location>
</feature>
<feature type="compositionally biased region" description="Basic and acidic residues" evidence="5">
    <location>
        <begin position="700"/>
        <end position="712"/>
    </location>
</feature>
<feature type="compositionally biased region" description="Polar residues" evidence="5">
    <location>
        <begin position="418"/>
        <end position="429"/>
    </location>
</feature>
<feature type="compositionally biased region" description="Low complexity" evidence="5">
    <location>
        <begin position="339"/>
        <end position="350"/>
    </location>
</feature>
<accession>A0A165TJ42</accession>
<feature type="transmembrane region" description="Helical" evidence="6">
    <location>
        <begin position="114"/>
        <end position="136"/>
    </location>
</feature>
<feature type="region of interest" description="Disordered" evidence="5">
    <location>
        <begin position="627"/>
        <end position="724"/>
    </location>
</feature>
<evidence type="ECO:0000256" key="3">
    <source>
        <dbReference type="ARBA" id="ARBA00022989"/>
    </source>
</evidence>
<dbReference type="STRING" id="1314783.A0A165TJ42"/>
<evidence type="ECO:0000256" key="6">
    <source>
        <dbReference type="SAM" id="Phobius"/>
    </source>
</evidence>
<evidence type="ECO:0000256" key="1">
    <source>
        <dbReference type="ARBA" id="ARBA00004141"/>
    </source>
</evidence>
<feature type="compositionally biased region" description="Low complexity" evidence="5">
    <location>
        <begin position="655"/>
        <end position="681"/>
    </location>
</feature>
<feature type="transmembrane region" description="Helical" evidence="6">
    <location>
        <begin position="198"/>
        <end position="223"/>
    </location>
</feature>
<dbReference type="GO" id="GO:0005886">
    <property type="term" value="C:plasma membrane"/>
    <property type="evidence" value="ECO:0007669"/>
    <property type="project" value="TreeGrafter"/>
</dbReference>
<evidence type="ECO:0000256" key="2">
    <source>
        <dbReference type="ARBA" id="ARBA00022692"/>
    </source>
</evidence>
<comment type="subcellular location">
    <subcellularLocation>
        <location evidence="1">Membrane</location>
        <topology evidence="1">Multi-pass membrane protein</topology>
    </subcellularLocation>
</comment>
<dbReference type="Proteomes" id="UP000076727">
    <property type="component" value="Unassembled WGS sequence"/>
</dbReference>
<feature type="transmembrane region" description="Helical" evidence="6">
    <location>
        <begin position="22"/>
        <end position="47"/>
    </location>
</feature>
<proteinExistence type="predicted"/>
<dbReference type="EMBL" id="KV429036">
    <property type="protein sequence ID" value="KZT73515.1"/>
    <property type="molecule type" value="Genomic_DNA"/>
</dbReference>
<dbReference type="PANTHER" id="PTHR23112">
    <property type="entry name" value="G PROTEIN-COUPLED RECEPTOR 157-RELATED"/>
    <property type="match status" value="1"/>
</dbReference>
<feature type="region of interest" description="Disordered" evidence="5">
    <location>
        <begin position="532"/>
        <end position="613"/>
    </location>
</feature>
<name>A0A165TJ42_9APHY</name>
<dbReference type="SUPFAM" id="SSF81321">
    <property type="entry name" value="Family A G protein-coupled receptor-like"/>
    <property type="match status" value="1"/>
</dbReference>
<dbReference type="AlphaFoldDB" id="A0A165TJ42"/>
<dbReference type="OrthoDB" id="100006at2759"/>
<protein>
    <recommendedName>
        <fullName evidence="9">G-protein coupled receptors family 1 profile domain-containing protein</fullName>
    </recommendedName>
</protein>
<evidence type="ECO:0000256" key="5">
    <source>
        <dbReference type="SAM" id="MobiDB-lite"/>
    </source>
</evidence>
<evidence type="ECO:0000256" key="4">
    <source>
        <dbReference type="ARBA" id="ARBA00023136"/>
    </source>
</evidence>
<dbReference type="GO" id="GO:0004930">
    <property type="term" value="F:G protein-coupled receptor activity"/>
    <property type="evidence" value="ECO:0007669"/>
    <property type="project" value="TreeGrafter"/>
</dbReference>
<keyword evidence="8" id="KW-1185">Reference proteome</keyword>
<reference evidence="7 8" key="1">
    <citation type="journal article" date="2016" name="Mol. Biol. Evol.">
        <title>Comparative Genomics of Early-Diverging Mushroom-Forming Fungi Provides Insights into the Origins of Lignocellulose Decay Capabilities.</title>
        <authorList>
            <person name="Nagy L.G."/>
            <person name="Riley R."/>
            <person name="Tritt A."/>
            <person name="Adam C."/>
            <person name="Daum C."/>
            <person name="Floudas D."/>
            <person name="Sun H."/>
            <person name="Yadav J.S."/>
            <person name="Pangilinan J."/>
            <person name="Larsson K.H."/>
            <person name="Matsuura K."/>
            <person name="Barry K."/>
            <person name="Labutti K."/>
            <person name="Kuo R."/>
            <person name="Ohm R.A."/>
            <person name="Bhattacharya S.S."/>
            <person name="Shirouzu T."/>
            <person name="Yoshinaga Y."/>
            <person name="Martin F.M."/>
            <person name="Grigoriev I.V."/>
            <person name="Hibbett D.S."/>
        </authorList>
    </citation>
    <scope>NUCLEOTIDE SEQUENCE [LARGE SCALE GENOMIC DNA]</scope>
    <source>
        <strain evidence="7 8">L-15889</strain>
    </source>
</reference>
<organism evidence="7 8">
    <name type="scientific">Daedalea quercina L-15889</name>
    <dbReference type="NCBI Taxonomy" id="1314783"/>
    <lineage>
        <taxon>Eukaryota</taxon>
        <taxon>Fungi</taxon>
        <taxon>Dikarya</taxon>
        <taxon>Basidiomycota</taxon>
        <taxon>Agaricomycotina</taxon>
        <taxon>Agaricomycetes</taxon>
        <taxon>Polyporales</taxon>
        <taxon>Fomitopsis</taxon>
    </lineage>
</organism>
<dbReference type="PANTHER" id="PTHR23112:SF37">
    <property type="entry name" value="G PROTEIN-COUPLED RECEPTOR GPR1"/>
    <property type="match status" value="1"/>
</dbReference>
<feature type="region of interest" description="Disordered" evidence="5">
    <location>
        <begin position="406"/>
        <end position="475"/>
    </location>
</feature>
<feature type="transmembrane region" description="Helical" evidence="6">
    <location>
        <begin position="74"/>
        <end position="94"/>
    </location>
</feature>
<keyword evidence="2 6" id="KW-0812">Transmembrane</keyword>
<evidence type="ECO:0000313" key="8">
    <source>
        <dbReference type="Proteomes" id="UP000076727"/>
    </source>
</evidence>
<feature type="region of interest" description="Disordered" evidence="5">
    <location>
        <begin position="339"/>
        <end position="362"/>
    </location>
</feature>
<feature type="compositionally biased region" description="Low complexity" evidence="5">
    <location>
        <begin position="541"/>
        <end position="560"/>
    </location>
</feature>
<feature type="transmembrane region" description="Helical" evidence="6">
    <location>
        <begin position="148"/>
        <end position="171"/>
    </location>
</feature>
<evidence type="ECO:0008006" key="9">
    <source>
        <dbReference type="Google" id="ProtNLM"/>
    </source>
</evidence>
<gene>
    <name evidence="7" type="ORF">DAEQUDRAFT_416738</name>
</gene>
<feature type="compositionally biased region" description="Polar residues" evidence="5">
    <location>
        <begin position="629"/>
        <end position="639"/>
    </location>
</feature>
<keyword evidence="3 6" id="KW-1133">Transmembrane helix</keyword>
<dbReference type="GO" id="GO:0007189">
    <property type="term" value="P:adenylate cyclase-activating G protein-coupled receptor signaling pathway"/>
    <property type="evidence" value="ECO:0007669"/>
    <property type="project" value="TreeGrafter"/>
</dbReference>
<sequence>MRFSGGTVGGLSGSQRYSSAEAASLVAVIVFAIISILAVGAFLVYVARLSMHAFMAKRRGTGDQVHRSFFQTQLGAYTVSLLFSNFLMSVAFIMDSHWVAIGRVEMDALCTAQGFIRQFSMTASSYFTSAIAIHAFTTLACKRKLPDWLCGAAVVAGWAVAAVMGIIPAMIDDDDLGSLYGFDGLSCGVSLDYPGLQLFFQVIPVFLSMFASVLFYGLVYLVLRGTISTSNGIRLNLNSEDRKRSLTMEGTDPRYQQFILTIARSLLLYPIAFILLNVTDMVIDLLEVSQRQFMPFGFHVFGDSANALLGLANAGILFNTLRIVTRVCNEMRAPAVSSDSESFFAPSSSPIDPPTKSSFGDHKASLSIDSTYKAPISADGYLTTLPVAHVAHGRRSHVDLSDAMAALRPPVPPKRNSRPQTPDKSSSRYSFPRPHSKASAPGSPRSPVPTRQPNPNGGGTAAARHKPPPLEEPLRSPLMLPIVTMASPHAPDAAEHSLKPRIVHQDAERAVVTSPPHSAALISVSRPVSLVQANASPQPQPSAVLSSAGPSSLSASSGVPRGAPGSVLPRLAAPRPSNLRTSVASTRSGSAPSVRAPSVASSTTSVRGLPRNPRVLRDAWEEVGAQAAARTSSPLSTGFSIPRGGPGSGQSSERTSTPASAAATLSPAPSSTSLALSAPPLRGGIPDKPLPGRPVPRSRSNNDMRAARRGDARPAFPRAASASVRRPAGALSACTLSVATLRSSSTVSLVGDGAVTLLAGRRSTMVRSSKNVVVAPGGYI</sequence>
<dbReference type="Gene3D" id="1.20.1070.10">
    <property type="entry name" value="Rhodopsin 7-helix transmembrane proteins"/>
    <property type="match status" value="1"/>
</dbReference>
<feature type="compositionally biased region" description="Low complexity" evidence="5">
    <location>
        <begin position="713"/>
        <end position="724"/>
    </location>
</feature>
<keyword evidence="4 6" id="KW-0472">Membrane</keyword>
<evidence type="ECO:0000313" key="7">
    <source>
        <dbReference type="EMBL" id="KZT73515.1"/>
    </source>
</evidence>